<dbReference type="GO" id="GO:0008897">
    <property type="term" value="F:holo-[acyl-carrier-protein] synthase activity"/>
    <property type="evidence" value="ECO:0007669"/>
    <property type="project" value="InterPro"/>
</dbReference>
<reference evidence="4" key="1">
    <citation type="submission" date="2022-07" db="EMBL/GenBank/DDBJ databases">
        <title>Complete genome of Mycoplasma hyosynoviae B1.</title>
        <authorList>
            <person name="Spergser J."/>
        </authorList>
    </citation>
    <scope>NUCLEOTIDE SEQUENCE</scope>
    <source>
        <strain evidence="4">B1</strain>
    </source>
</reference>
<protein>
    <submittedName>
        <fullName evidence="4">4'-phosphopantetheinyl transferase superfamily protein</fullName>
    </submittedName>
</protein>
<dbReference type="AlphaFoldDB" id="A0A9Q9BW65"/>
<keyword evidence="1 4" id="KW-0808">Transferase</keyword>
<sequence length="105" mass="12442">MVGIDLCKKTRFKNIEKHTLEKILHKKEFELLASEQDKDHFIATRWAIKEALYKCNNEFFEFSKICIIKQTCGRYEFLDNSLKKFVISTSNEDDYIIAIVMQEGK</sequence>
<dbReference type="EMBL" id="CP101127">
    <property type="protein sequence ID" value="UTO25865.1"/>
    <property type="molecule type" value="Genomic_DNA"/>
</dbReference>
<dbReference type="GeneID" id="75105500"/>
<evidence type="ECO:0000259" key="2">
    <source>
        <dbReference type="Pfam" id="PF01648"/>
    </source>
</evidence>
<evidence type="ECO:0000313" key="5">
    <source>
        <dbReference type="Proteomes" id="UP001059349"/>
    </source>
</evidence>
<evidence type="ECO:0000256" key="1">
    <source>
        <dbReference type="ARBA" id="ARBA00022679"/>
    </source>
</evidence>
<dbReference type="InterPro" id="IPR037143">
    <property type="entry name" value="4-PPantetheinyl_Trfase_dom_sf"/>
</dbReference>
<accession>A0A9Q9BW65</accession>
<dbReference type="Pfam" id="PF01648">
    <property type="entry name" value="ACPS"/>
    <property type="match status" value="1"/>
</dbReference>
<evidence type="ECO:0000313" key="4">
    <source>
        <dbReference type="EMBL" id="UTO25865.1"/>
    </source>
</evidence>
<dbReference type="SUPFAM" id="SSF56214">
    <property type="entry name" value="4'-phosphopantetheinyl transferase"/>
    <property type="match status" value="1"/>
</dbReference>
<dbReference type="GO" id="GO:0000287">
    <property type="term" value="F:magnesium ion binding"/>
    <property type="evidence" value="ECO:0007669"/>
    <property type="project" value="InterPro"/>
</dbReference>
<dbReference type="Gene3D" id="3.90.470.20">
    <property type="entry name" value="4'-phosphopantetheinyl transferase domain"/>
    <property type="match status" value="1"/>
</dbReference>
<proteinExistence type="predicted"/>
<feature type="domain" description="4'-phosphopantetheinyl transferase" evidence="2">
    <location>
        <begin position="2"/>
        <end position="100"/>
    </location>
</feature>
<dbReference type="Proteomes" id="UP001059349">
    <property type="component" value="Chromosome"/>
</dbReference>
<dbReference type="RefSeq" id="WP_254735294.1">
    <property type="nucleotide sequence ID" value="NZ_CP101127.1"/>
</dbReference>
<dbReference type="EMBL" id="JASBCP010000001">
    <property type="protein sequence ID" value="MDI3047673.1"/>
    <property type="molecule type" value="Genomic_DNA"/>
</dbReference>
<reference evidence="3" key="2">
    <citation type="submission" date="2023-04" db="EMBL/GenBank/DDBJ databases">
        <title>Genomes of recent Mycoplasma hyosynoviae isolates 2023.</title>
        <authorList>
            <person name="Spergser J."/>
        </authorList>
    </citation>
    <scope>NUCLEOTIDE SEQUENCE</scope>
    <source>
        <strain evidence="3">SN1J23N</strain>
    </source>
</reference>
<dbReference type="InterPro" id="IPR008278">
    <property type="entry name" value="4-PPantetheinyl_Trfase_dom"/>
</dbReference>
<dbReference type="Proteomes" id="UP001233782">
    <property type="component" value="Unassembled WGS sequence"/>
</dbReference>
<name>A0A9Q9BW65_9BACT</name>
<gene>
    <name evidence="4" type="ORF">NMG93_03265</name>
    <name evidence="3" type="ORF">QJ129_00120</name>
</gene>
<evidence type="ECO:0000313" key="3">
    <source>
        <dbReference type="EMBL" id="MDI3047673.1"/>
    </source>
</evidence>
<organism evidence="4 5">
    <name type="scientific">Metamycoplasma hyosynoviae</name>
    <dbReference type="NCBI Taxonomy" id="29559"/>
    <lineage>
        <taxon>Bacteria</taxon>
        <taxon>Bacillati</taxon>
        <taxon>Mycoplasmatota</taxon>
        <taxon>Mycoplasmoidales</taxon>
        <taxon>Metamycoplasmataceae</taxon>
        <taxon>Metamycoplasma</taxon>
    </lineage>
</organism>